<dbReference type="GeneID" id="17086026"/>
<accession>M2XTV4</accession>
<keyword evidence="4" id="KW-0175">Coiled coil</keyword>
<proteinExistence type="predicted"/>
<feature type="coiled-coil region" evidence="4">
    <location>
        <begin position="172"/>
        <end position="206"/>
    </location>
</feature>
<name>M2XTV4_GALSU</name>
<feature type="region of interest" description="Disordered" evidence="5">
    <location>
        <begin position="303"/>
        <end position="354"/>
    </location>
</feature>
<gene>
    <name evidence="9" type="ORF">Gasu_53140</name>
</gene>
<sequence length="354" mass="40288">MSVMDSQQYLNTNYFSASDYRDYSFPIHSTAYMNPEGSFSGTSHPSDGTRPVSLRHGPNHSSSSVLPPSYFQSTVKYGQPSFPSELATVHSGTDYVEQVYRPISIVDSTNGDTVDISQQDGLRYPLDKIYSYYSTIAGSKSNNYDVATSLQTNLWRYPWSNGMDASQKESWIWRLERDNQSMRKELAEYRREIDRLRSLLSQGESNRIQNNDTSRSQSRYWTPEEHQRFLEAIQKYGHKDVKAIANYVGTRNRTQVRTHAQKYFQRISREFRNSKTFRVGKRCMSEPNLYGMELQSCSSRCGVSLDEESGEDSGSNAQDDDKMDMNSSGKPPPAPPSGIDLLSAVASTWKLPHN</sequence>
<evidence type="ECO:0000259" key="7">
    <source>
        <dbReference type="PROSITE" id="PS51293"/>
    </source>
</evidence>
<feature type="domain" description="SANT" evidence="7">
    <location>
        <begin position="216"/>
        <end position="268"/>
    </location>
</feature>
<evidence type="ECO:0000259" key="8">
    <source>
        <dbReference type="PROSITE" id="PS51294"/>
    </source>
</evidence>
<keyword evidence="2" id="KW-0804">Transcription</keyword>
<dbReference type="eggNOG" id="ENOG502SA26">
    <property type="taxonomic scope" value="Eukaryota"/>
</dbReference>
<reference evidence="10" key="1">
    <citation type="journal article" date="2013" name="Science">
        <title>Gene transfer from bacteria and archaea facilitated evolution of an extremophilic eukaryote.</title>
        <authorList>
            <person name="Schonknecht G."/>
            <person name="Chen W.H."/>
            <person name="Ternes C.M."/>
            <person name="Barbier G.G."/>
            <person name="Shrestha R.P."/>
            <person name="Stanke M."/>
            <person name="Brautigam A."/>
            <person name="Baker B.J."/>
            <person name="Banfield J.F."/>
            <person name="Garavito R.M."/>
            <person name="Carr K."/>
            <person name="Wilkerson C."/>
            <person name="Rensing S.A."/>
            <person name="Gagneul D."/>
            <person name="Dickenson N.E."/>
            <person name="Oesterhelt C."/>
            <person name="Lercher M.J."/>
            <person name="Weber A.P."/>
        </authorList>
    </citation>
    <scope>NUCLEOTIDE SEQUENCE [LARGE SCALE GENOMIC DNA]</scope>
    <source>
        <strain evidence="10">074W</strain>
    </source>
</reference>
<dbReference type="NCBIfam" id="TIGR01557">
    <property type="entry name" value="myb_SHAQKYF"/>
    <property type="match status" value="1"/>
</dbReference>
<keyword evidence="10" id="KW-1185">Reference proteome</keyword>
<dbReference type="PROSITE" id="PS51293">
    <property type="entry name" value="SANT"/>
    <property type="match status" value="1"/>
</dbReference>
<keyword evidence="1" id="KW-0805">Transcription regulation</keyword>
<evidence type="ECO:0000256" key="3">
    <source>
        <dbReference type="ARBA" id="ARBA00023242"/>
    </source>
</evidence>
<dbReference type="CDD" id="cd00167">
    <property type="entry name" value="SANT"/>
    <property type="match status" value="1"/>
</dbReference>
<evidence type="ECO:0000256" key="1">
    <source>
        <dbReference type="ARBA" id="ARBA00023015"/>
    </source>
</evidence>
<dbReference type="OrthoDB" id="118550at2759"/>
<feature type="compositionally biased region" description="Polar residues" evidence="5">
    <location>
        <begin position="37"/>
        <end position="46"/>
    </location>
</feature>
<protein>
    <submittedName>
        <fullName evidence="9">Myb domain-containing protein</fullName>
    </submittedName>
</protein>
<evidence type="ECO:0000256" key="2">
    <source>
        <dbReference type="ARBA" id="ARBA00023163"/>
    </source>
</evidence>
<dbReference type="Gene3D" id="1.10.10.60">
    <property type="entry name" value="Homeodomain-like"/>
    <property type="match status" value="1"/>
</dbReference>
<dbReference type="PANTHER" id="PTHR44042">
    <property type="entry name" value="DUPLICATED HOMEODOMAIN-LIKE SUPERFAMILY PROTEIN-RELATED"/>
    <property type="match status" value="1"/>
</dbReference>
<evidence type="ECO:0000256" key="4">
    <source>
        <dbReference type="SAM" id="Coils"/>
    </source>
</evidence>
<evidence type="ECO:0000313" key="10">
    <source>
        <dbReference type="Proteomes" id="UP000030680"/>
    </source>
</evidence>
<dbReference type="Pfam" id="PF00249">
    <property type="entry name" value="Myb_DNA-binding"/>
    <property type="match status" value="1"/>
</dbReference>
<evidence type="ECO:0000313" key="9">
    <source>
        <dbReference type="EMBL" id="EME27093.1"/>
    </source>
</evidence>
<dbReference type="KEGG" id="gsl:Gasu_53140"/>
<dbReference type="SMART" id="SM00717">
    <property type="entry name" value="SANT"/>
    <property type="match status" value="1"/>
</dbReference>
<dbReference type="GO" id="GO:0003677">
    <property type="term" value="F:DNA binding"/>
    <property type="evidence" value="ECO:0007669"/>
    <property type="project" value="InterPro"/>
</dbReference>
<dbReference type="Proteomes" id="UP000030680">
    <property type="component" value="Unassembled WGS sequence"/>
</dbReference>
<organism evidence="9 10">
    <name type="scientific">Galdieria sulphuraria</name>
    <name type="common">Red alga</name>
    <dbReference type="NCBI Taxonomy" id="130081"/>
    <lineage>
        <taxon>Eukaryota</taxon>
        <taxon>Rhodophyta</taxon>
        <taxon>Bangiophyceae</taxon>
        <taxon>Galdieriales</taxon>
        <taxon>Galdieriaceae</taxon>
        <taxon>Galdieria</taxon>
    </lineage>
</organism>
<feature type="region of interest" description="Disordered" evidence="5">
    <location>
        <begin position="36"/>
        <end position="67"/>
    </location>
</feature>
<dbReference type="AlphaFoldDB" id="M2XTV4"/>
<dbReference type="PROSITE" id="PS51294">
    <property type="entry name" value="HTH_MYB"/>
    <property type="match status" value="1"/>
</dbReference>
<dbReference type="Gramene" id="EME27093">
    <property type="protein sequence ID" value="EME27093"/>
    <property type="gene ID" value="Gasu_53140"/>
</dbReference>
<dbReference type="PROSITE" id="PS50090">
    <property type="entry name" value="MYB_LIKE"/>
    <property type="match status" value="1"/>
</dbReference>
<evidence type="ECO:0000256" key="5">
    <source>
        <dbReference type="SAM" id="MobiDB-lite"/>
    </source>
</evidence>
<dbReference type="InterPro" id="IPR017884">
    <property type="entry name" value="SANT_dom"/>
</dbReference>
<dbReference type="InterPro" id="IPR006447">
    <property type="entry name" value="Myb_dom_plants"/>
</dbReference>
<dbReference type="SUPFAM" id="SSF46689">
    <property type="entry name" value="Homeodomain-like"/>
    <property type="match status" value="1"/>
</dbReference>
<dbReference type="RefSeq" id="XP_005703613.1">
    <property type="nucleotide sequence ID" value="XM_005703556.1"/>
</dbReference>
<keyword evidence="3" id="KW-0539">Nucleus</keyword>
<dbReference type="PANTHER" id="PTHR44042:SF67">
    <property type="entry name" value="MYB-LIKE PROTEIN I"/>
    <property type="match status" value="1"/>
</dbReference>
<feature type="domain" description="HTH myb-type" evidence="8">
    <location>
        <begin position="221"/>
        <end position="268"/>
    </location>
</feature>
<feature type="domain" description="Myb-like" evidence="6">
    <location>
        <begin position="221"/>
        <end position="264"/>
    </location>
</feature>
<dbReference type="EMBL" id="KB454537">
    <property type="protein sequence ID" value="EME27093.1"/>
    <property type="molecule type" value="Genomic_DNA"/>
</dbReference>
<evidence type="ECO:0000259" key="6">
    <source>
        <dbReference type="PROSITE" id="PS50090"/>
    </source>
</evidence>
<dbReference type="InterPro" id="IPR001005">
    <property type="entry name" value="SANT/Myb"/>
</dbReference>
<dbReference type="InterPro" id="IPR009057">
    <property type="entry name" value="Homeodomain-like_sf"/>
</dbReference>
<dbReference type="InterPro" id="IPR017930">
    <property type="entry name" value="Myb_dom"/>
</dbReference>